<keyword evidence="2" id="KW-0699">rRNA-binding</keyword>
<evidence type="ECO:0000313" key="9">
    <source>
        <dbReference type="Proteomes" id="UP000176287"/>
    </source>
</evidence>
<dbReference type="SUPFAM" id="SSF50447">
    <property type="entry name" value="Translation proteins"/>
    <property type="match status" value="1"/>
</dbReference>
<dbReference type="PANTHER" id="PTHR11229:SF16">
    <property type="entry name" value="LARGE RIBOSOMAL SUBUNIT PROTEIN UL3C"/>
    <property type="match status" value="1"/>
</dbReference>
<evidence type="ECO:0000256" key="2">
    <source>
        <dbReference type="ARBA" id="ARBA00022730"/>
    </source>
</evidence>
<dbReference type="InterPro" id="IPR019927">
    <property type="entry name" value="Ribosomal_uL3_bac/org-type"/>
</dbReference>
<evidence type="ECO:0000313" key="8">
    <source>
        <dbReference type="EMBL" id="OGY98909.1"/>
    </source>
</evidence>
<evidence type="ECO:0000256" key="3">
    <source>
        <dbReference type="ARBA" id="ARBA00022884"/>
    </source>
</evidence>
<evidence type="ECO:0000256" key="1">
    <source>
        <dbReference type="ARBA" id="ARBA00006540"/>
    </source>
</evidence>
<evidence type="ECO:0000256" key="7">
    <source>
        <dbReference type="SAM" id="MobiDB-lite"/>
    </source>
</evidence>
<sequence>MFILGKKLNMSQIWKEGRVIPVTLISVSKNKATIIRTKERDGYEAVQMTAGKKSREFKFAKSPSAKKEDYQVGAEFDISGFKEGDKVRISGVSKGRGFQGVVKRHGFGGGPKTHGQKNRLRAPGSIGSTAPQKVFPGRKMAGRMGSDRVTIKNLKVVAIDTEKNILMVKGAVPGARGGLIEITKI</sequence>
<dbReference type="Gene3D" id="2.40.30.10">
    <property type="entry name" value="Translation factors"/>
    <property type="match status" value="2"/>
</dbReference>
<keyword evidence="4 8" id="KW-0689">Ribosomal protein</keyword>
<dbReference type="InterPro" id="IPR009000">
    <property type="entry name" value="Transl_B-barrel_sf"/>
</dbReference>
<feature type="region of interest" description="Disordered" evidence="7">
    <location>
        <begin position="105"/>
        <end position="131"/>
    </location>
</feature>
<dbReference type="Pfam" id="PF00297">
    <property type="entry name" value="Ribosomal_L3"/>
    <property type="match status" value="1"/>
</dbReference>
<dbReference type="EMBL" id="MHKZ01000049">
    <property type="protein sequence ID" value="OGY98909.1"/>
    <property type="molecule type" value="Genomic_DNA"/>
</dbReference>
<comment type="caution">
    <text evidence="8">The sequence shown here is derived from an EMBL/GenBank/DDBJ whole genome shotgun (WGS) entry which is preliminary data.</text>
</comment>
<name>A0A1G2CDS3_9BACT</name>
<keyword evidence="5" id="KW-0687">Ribonucleoprotein</keyword>
<dbReference type="Proteomes" id="UP000176287">
    <property type="component" value="Unassembled WGS sequence"/>
</dbReference>
<dbReference type="AlphaFoldDB" id="A0A1G2CDS3"/>
<dbReference type="PANTHER" id="PTHR11229">
    <property type="entry name" value="50S RIBOSOMAL PROTEIN L3"/>
    <property type="match status" value="1"/>
</dbReference>
<proteinExistence type="inferred from homology"/>
<dbReference type="FunFam" id="2.40.30.10:FF:000004">
    <property type="entry name" value="50S ribosomal protein L3"/>
    <property type="match status" value="1"/>
</dbReference>
<evidence type="ECO:0000256" key="5">
    <source>
        <dbReference type="ARBA" id="ARBA00023274"/>
    </source>
</evidence>
<dbReference type="GO" id="GO:1990904">
    <property type="term" value="C:ribonucleoprotein complex"/>
    <property type="evidence" value="ECO:0007669"/>
    <property type="project" value="UniProtKB-KW"/>
</dbReference>
<comment type="similarity">
    <text evidence="1">Belongs to the universal ribosomal protein uL3 family.</text>
</comment>
<dbReference type="InterPro" id="IPR000597">
    <property type="entry name" value="Ribosomal_uL3"/>
</dbReference>
<evidence type="ECO:0000256" key="6">
    <source>
        <dbReference type="NCBIfam" id="TIGR03625"/>
    </source>
</evidence>
<organism evidence="8 9">
    <name type="scientific">Candidatus Liptonbacteria bacterium RIFCSPLOWO2_01_FULL_45_15</name>
    <dbReference type="NCBI Taxonomy" id="1798649"/>
    <lineage>
        <taxon>Bacteria</taxon>
        <taxon>Candidatus Liptoniibacteriota</taxon>
    </lineage>
</organism>
<evidence type="ECO:0000256" key="4">
    <source>
        <dbReference type="ARBA" id="ARBA00022980"/>
    </source>
</evidence>
<keyword evidence="3" id="KW-0694">RNA-binding</keyword>
<dbReference type="GO" id="GO:0019843">
    <property type="term" value="F:rRNA binding"/>
    <property type="evidence" value="ECO:0007669"/>
    <property type="project" value="UniProtKB-KW"/>
</dbReference>
<dbReference type="GO" id="GO:0006412">
    <property type="term" value="P:translation"/>
    <property type="evidence" value="ECO:0007669"/>
    <property type="project" value="UniProtKB-UniRule"/>
</dbReference>
<dbReference type="GO" id="GO:0005840">
    <property type="term" value="C:ribosome"/>
    <property type="evidence" value="ECO:0007669"/>
    <property type="project" value="UniProtKB-UniRule"/>
</dbReference>
<dbReference type="STRING" id="1798649.A3B13_02350"/>
<protein>
    <recommendedName>
        <fullName evidence="6">50S ribosomal protein L3</fullName>
    </recommendedName>
</protein>
<gene>
    <name evidence="8" type="ORF">A3B13_02350</name>
</gene>
<dbReference type="NCBIfam" id="TIGR03625">
    <property type="entry name" value="L3_bact"/>
    <property type="match status" value="1"/>
</dbReference>
<accession>A0A1G2CDS3</accession>
<reference evidence="8 9" key="1">
    <citation type="journal article" date="2016" name="Nat. Commun.">
        <title>Thousands of microbial genomes shed light on interconnected biogeochemical processes in an aquifer system.</title>
        <authorList>
            <person name="Anantharaman K."/>
            <person name="Brown C.T."/>
            <person name="Hug L.A."/>
            <person name="Sharon I."/>
            <person name="Castelle C.J."/>
            <person name="Probst A.J."/>
            <person name="Thomas B.C."/>
            <person name="Singh A."/>
            <person name="Wilkins M.J."/>
            <person name="Karaoz U."/>
            <person name="Brodie E.L."/>
            <person name="Williams K.H."/>
            <person name="Hubbard S.S."/>
            <person name="Banfield J.F."/>
        </authorList>
    </citation>
    <scope>NUCLEOTIDE SEQUENCE [LARGE SCALE GENOMIC DNA]</scope>
</reference>
<dbReference type="GO" id="GO:0003735">
    <property type="term" value="F:structural constituent of ribosome"/>
    <property type="evidence" value="ECO:0007669"/>
    <property type="project" value="UniProtKB-UniRule"/>
</dbReference>